<dbReference type="SUPFAM" id="SSF56112">
    <property type="entry name" value="Protein kinase-like (PK-like)"/>
    <property type="match status" value="1"/>
</dbReference>
<reference evidence="9 10" key="1">
    <citation type="journal article" date="2010" name="Nature">
        <title>Genome sequencing and analysis of the model grass Brachypodium distachyon.</title>
        <authorList>
            <consortium name="International Brachypodium Initiative"/>
        </authorList>
    </citation>
    <scope>NUCLEOTIDE SEQUENCE [LARGE SCALE GENOMIC DNA]</scope>
    <source>
        <strain evidence="9 10">Bd21</strain>
    </source>
</reference>
<evidence type="ECO:0000313" key="9">
    <source>
        <dbReference type="EMBL" id="PNT63034.1"/>
    </source>
</evidence>
<keyword evidence="11" id="KW-1185">Reference proteome</keyword>
<evidence type="ECO:0000313" key="10">
    <source>
        <dbReference type="EnsemblPlants" id="PNT63034"/>
    </source>
</evidence>
<reference evidence="9" key="2">
    <citation type="submission" date="2017-06" db="EMBL/GenBank/DDBJ databases">
        <title>WGS assembly of Brachypodium distachyon.</title>
        <authorList>
            <consortium name="The International Brachypodium Initiative"/>
            <person name="Lucas S."/>
            <person name="Harmon-Smith M."/>
            <person name="Lail K."/>
            <person name="Tice H."/>
            <person name="Grimwood J."/>
            <person name="Bruce D."/>
            <person name="Barry K."/>
            <person name="Shu S."/>
            <person name="Lindquist E."/>
            <person name="Wang M."/>
            <person name="Pitluck S."/>
            <person name="Vogel J.P."/>
            <person name="Garvin D.F."/>
            <person name="Mockler T.C."/>
            <person name="Schmutz J."/>
            <person name="Rokhsar D."/>
            <person name="Bevan M.W."/>
        </authorList>
    </citation>
    <scope>NUCLEOTIDE SEQUENCE</scope>
    <source>
        <strain evidence="9">Bd21</strain>
    </source>
</reference>
<keyword evidence="7" id="KW-0472">Membrane</keyword>
<dbReference type="Gramene" id="PNT63034">
    <property type="protein sequence ID" value="PNT63034"/>
    <property type="gene ID" value="BRADI_4g10610v3"/>
</dbReference>
<dbReference type="InterPro" id="IPR011009">
    <property type="entry name" value="Kinase-like_dom_sf"/>
</dbReference>
<gene>
    <name evidence="10" type="primary">LOC100831077</name>
    <name evidence="9" type="ORF">BRADI_4g10610v3</name>
</gene>
<keyword evidence="2 5" id="KW-0547">Nucleotide-binding</keyword>
<keyword evidence="1" id="KW-0808">Transferase</keyword>
<dbReference type="Gene3D" id="1.20.930.20">
    <property type="entry name" value="Adaptor protein Cbl, N-terminal domain"/>
    <property type="match status" value="1"/>
</dbReference>
<evidence type="ECO:0000256" key="7">
    <source>
        <dbReference type="SAM" id="Phobius"/>
    </source>
</evidence>
<dbReference type="Proteomes" id="UP000008810">
    <property type="component" value="Chromosome 4"/>
</dbReference>
<protein>
    <recommendedName>
        <fullName evidence="8">Protein kinase domain-containing protein</fullName>
    </recommendedName>
</protein>
<dbReference type="CDD" id="cd21037">
    <property type="entry name" value="MLKL_NTD"/>
    <property type="match status" value="1"/>
</dbReference>
<sequence length="607" mass="68036">MEWKAMGRKIRSSSLHCSLDLSTRLYSMRRASEEQRSTTQEFGPRSHAHPRCRYYLTGWLAGWLAGLLVSAMALWTGLGQAATVAQLVGADIGGLISTIMQAALTARQNKRECEQLARRVLMIAELMPHLQLQDPEAVRPLAGLGDTLRDAHELVVSCQGKSVAYQLIMSGRQADRFREVQSRIDSYLILFPVISYIGVTRQLNRIYNVLVPDHATHREPSPLFQSTLVQQSEQVAQEVLPHEAEEFRLPEIVAATNNFALDTKIGEGSSAVVYKGRLQDGRRVAVKRGKHQKEVFFKIEEVFRTELAILSRIRHKHIIHLVGWCVQKEMDKHLLSFRRKKQDQEHLIVYEYLENGTLHDHLHRQSSSPVTLSWKMRIDVLLGVSRAIEHLHCHAVPPVIHRDIKSENILLDSSWVPCLTDFGLSITWHAANEDEVFTVVGTTGYLDPQYALYGHLEPASDIYGLGFVILEVLTGKKVITEGWMDLVSFALPIIEAGDLGELLDRRPVPEPTPQQLKALEHVAQTAACCVQMQGKDRPAISDVAASLEKALEYITLSTTLAGVVSLPVHFHSSRPCPRLCPEPAESQCDKREASEGVLSDSDIPEPR</sequence>
<proteinExistence type="predicted"/>
<evidence type="ECO:0000256" key="6">
    <source>
        <dbReference type="SAM" id="MobiDB-lite"/>
    </source>
</evidence>
<organism evidence="9">
    <name type="scientific">Brachypodium distachyon</name>
    <name type="common">Purple false brome</name>
    <name type="synonym">Trachynia distachya</name>
    <dbReference type="NCBI Taxonomy" id="15368"/>
    <lineage>
        <taxon>Eukaryota</taxon>
        <taxon>Viridiplantae</taxon>
        <taxon>Streptophyta</taxon>
        <taxon>Embryophyta</taxon>
        <taxon>Tracheophyta</taxon>
        <taxon>Spermatophyta</taxon>
        <taxon>Magnoliopsida</taxon>
        <taxon>Liliopsida</taxon>
        <taxon>Poales</taxon>
        <taxon>Poaceae</taxon>
        <taxon>BOP clade</taxon>
        <taxon>Pooideae</taxon>
        <taxon>Stipodae</taxon>
        <taxon>Brachypodieae</taxon>
        <taxon>Brachypodium</taxon>
    </lineage>
</organism>
<dbReference type="PANTHER" id="PTHR46146">
    <property type="entry name" value="SERINE/THREONINE-PROTEIN KINASE-LIKE PROTEIN CCR4"/>
    <property type="match status" value="1"/>
</dbReference>
<dbReference type="SMART" id="SM00220">
    <property type="entry name" value="S_TKc"/>
    <property type="match status" value="1"/>
</dbReference>
<dbReference type="InterPro" id="IPR059179">
    <property type="entry name" value="MLKL-like_MCAfunc"/>
</dbReference>
<dbReference type="OrthoDB" id="61110at2759"/>
<dbReference type="PROSITE" id="PS00107">
    <property type="entry name" value="PROTEIN_KINASE_ATP"/>
    <property type="match status" value="1"/>
</dbReference>
<evidence type="ECO:0000256" key="4">
    <source>
        <dbReference type="ARBA" id="ARBA00022840"/>
    </source>
</evidence>
<keyword evidence="4 5" id="KW-0067">ATP-binding</keyword>
<dbReference type="Pfam" id="PF00069">
    <property type="entry name" value="Pkinase"/>
    <property type="match status" value="1"/>
</dbReference>
<dbReference type="InterPro" id="IPR017441">
    <property type="entry name" value="Protein_kinase_ATP_BS"/>
</dbReference>
<feature type="domain" description="Protein kinase" evidence="8">
    <location>
        <begin position="259"/>
        <end position="554"/>
    </location>
</feature>
<reference evidence="10" key="3">
    <citation type="submission" date="2018-08" db="UniProtKB">
        <authorList>
            <consortium name="EnsemblPlants"/>
        </authorList>
    </citation>
    <scope>IDENTIFICATION</scope>
    <source>
        <strain evidence="10">cv. Bd21</strain>
    </source>
</reference>
<evidence type="ECO:0000256" key="5">
    <source>
        <dbReference type="PROSITE-ProRule" id="PRU10141"/>
    </source>
</evidence>
<dbReference type="InterPro" id="IPR045766">
    <property type="entry name" value="MCAfunc"/>
</dbReference>
<dbReference type="InterPro" id="IPR036537">
    <property type="entry name" value="Adaptor_Cbl_N_dom_sf"/>
</dbReference>
<dbReference type="PANTHER" id="PTHR46146:SF9">
    <property type="entry name" value="OS06G0151700 PROTEIN"/>
    <property type="match status" value="1"/>
</dbReference>
<evidence type="ECO:0000256" key="3">
    <source>
        <dbReference type="ARBA" id="ARBA00022777"/>
    </source>
</evidence>
<keyword evidence="3" id="KW-0418">Kinase</keyword>
<dbReference type="Pfam" id="PF19584">
    <property type="entry name" value="MCAfunc"/>
    <property type="match status" value="1"/>
</dbReference>
<dbReference type="EnsemblPlants" id="PNT63034">
    <property type="protein sequence ID" value="PNT63034"/>
    <property type="gene ID" value="BRADI_4g10610v3"/>
</dbReference>
<keyword evidence="7" id="KW-1133">Transmembrane helix</keyword>
<keyword evidence="7" id="KW-0812">Transmembrane</keyword>
<dbReference type="InterPro" id="IPR000719">
    <property type="entry name" value="Prot_kinase_dom"/>
</dbReference>
<dbReference type="ExpressionAtlas" id="A0A2K2CLX7">
    <property type="expression patterns" value="baseline and differential"/>
</dbReference>
<dbReference type="PROSITE" id="PS50011">
    <property type="entry name" value="PROTEIN_KINASE_DOM"/>
    <property type="match status" value="1"/>
</dbReference>
<dbReference type="Gene3D" id="1.10.510.10">
    <property type="entry name" value="Transferase(Phosphotransferase) domain 1"/>
    <property type="match status" value="1"/>
</dbReference>
<dbReference type="InterPro" id="IPR008271">
    <property type="entry name" value="Ser/Thr_kinase_AS"/>
</dbReference>
<evidence type="ECO:0000313" key="11">
    <source>
        <dbReference type="Proteomes" id="UP000008810"/>
    </source>
</evidence>
<evidence type="ECO:0000259" key="8">
    <source>
        <dbReference type="PROSITE" id="PS50011"/>
    </source>
</evidence>
<dbReference type="GO" id="GO:0004672">
    <property type="term" value="F:protein kinase activity"/>
    <property type="evidence" value="ECO:0007669"/>
    <property type="project" value="InterPro"/>
</dbReference>
<dbReference type="Gene3D" id="3.30.200.20">
    <property type="entry name" value="Phosphorylase Kinase, domain 1"/>
    <property type="match status" value="1"/>
</dbReference>
<dbReference type="AlphaFoldDB" id="A0A2K2CLX7"/>
<dbReference type="PROSITE" id="PS00108">
    <property type="entry name" value="PROTEIN_KINASE_ST"/>
    <property type="match status" value="1"/>
</dbReference>
<feature type="binding site" evidence="5">
    <location>
        <position position="287"/>
    </location>
    <ligand>
        <name>ATP</name>
        <dbReference type="ChEBI" id="CHEBI:30616"/>
    </ligand>
</feature>
<dbReference type="EMBL" id="CM000883">
    <property type="protein sequence ID" value="PNT63034.1"/>
    <property type="molecule type" value="Genomic_DNA"/>
</dbReference>
<name>A0A2K2CLX7_BRADI</name>
<feature type="region of interest" description="Disordered" evidence="6">
    <location>
        <begin position="583"/>
        <end position="607"/>
    </location>
</feature>
<evidence type="ECO:0000256" key="2">
    <source>
        <dbReference type="ARBA" id="ARBA00022741"/>
    </source>
</evidence>
<dbReference type="GO" id="GO:0005524">
    <property type="term" value="F:ATP binding"/>
    <property type="evidence" value="ECO:0007669"/>
    <property type="project" value="UniProtKB-UniRule"/>
</dbReference>
<dbReference type="GO" id="GO:0007166">
    <property type="term" value="P:cell surface receptor signaling pathway"/>
    <property type="evidence" value="ECO:0007669"/>
    <property type="project" value="InterPro"/>
</dbReference>
<evidence type="ECO:0000256" key="1">
    <source>
        <dbReference type="ARBA" id="ARBA00022679"/>
    </source>
</evidence>
<feature type="transmembrane region" description="Helical" evidence="7">
    <location>
        <begin position="54"/>
        <end position="78"/>
    </location>
</feature>
<accession>A0A2K2CLX7</accession>